<dbReference type="EC" id="3.6.1.9" evidence="4"/>
<feature type="site" description="Important for substrate specificity" evidence="4">
    <location>
        <position position="68"/>
    </location>
</feature>
<evidence type="ECO:0000256" key="1">
    <source>
        <dbReference type="ARBA" id="ARBA00001968"/>
    </source>
</evidence>
<organism evidence="5">
    <name type="scientific">Caldisericum exile</name>
    <dbReference type="NCBI Taxonomy" id="693075"/>
    <lineage>
        <taxon>Bacteria</taxon>
        <taxon>Pseudomonadati</taxon>
        <taxon>Caldisericota/Cryosericota group</taxon>
        <taxon>Caldisericota</taxon>
        <taxon>Caldisericia</taxon>
        <taxon>Caldisericales</taxon>
        <taxon>Caldisericaceae</taxon>
        <taxon>Caldisericum</taxon>
    </lineage>
</organism>
<comment type="subcellular location">
    <subcellularLocation>
        <location evidence="4">Cytoplasm</location>
    </subcellularLocation>
</comment>
<evidence type="ECO:0000256" key="2">
    <source>
        <dbReference type="ARBA" id="ARBA00022801"/>
    </source>
</evidence>
<dbReference type="InterPro" id="IPR029001">
    <property type="entry name" value="ITPase-like_fam"/>
</dbReference>
<comment type="caution">
    <text evidence="5">The sequence shown here is derived from an EMBL/GenBank/DDBJ whole genome shotgun (WGS) entry which is preliminary data.</text>
</comment>
<dbReference type="AlphaFoldDB" id="A0A7C4XYG8"/>
<protein>
    <recommendedName>
        <fullName evidence="4">dTTP/UTP pyrophosphatase</fullName>
        <shortName evidence="4">dTTPase/UTPase</shortName>
        <ecNumber evidence="4">3.6.1.9</ecNumber>
    </recommendedName>
    <alternativeName>
        <fullName evidence="4">Nucleoside triphosphate pyrophosphatase</fullName>
    </alternativeName>
    <alternativeName>
        <fullName evidence="4">Nucleotide pyrophosphatase</fullName>
        <shortName evidence="4">Nucleotide PPase</shortName>
    </alternativeName>
</protein>
<evidence type="ECO:0000256" key="3">
    <source>
        <dbReference type="ARBA" id="ARBA00023080"/>
    </source>
</evidence>
<dbReference type="GO" id="GO:0005737">
    <property type="term" value="C:cytoplasm"/>
    <property type="evidence" value="ECO:0007669"/>
    <property type="project" value="UniProtKB-SubCell"/>
</dbReference>
<comment type="cofactor">
    <cofactor evidence="1 4">
        <name>a divalent metal cation</name>
        <dbReference type="ChEBI" id="CHEBI:60240"/>
    </cofactor>
</comment>
<keyword evidence="2 4" id="KW-0378">Hydrolase</keyword>
<evidence type="ECO:0000313" key="5">
    <source>
        <dbReference type="EMBL" id="HGW60099.1"/>
    </source>
</evidence>
<feature type="active site" description="Proton acceptor" evidence="4">
    <location>
        <position position="67"/>
    </location>
</feature>
<dbReference type="PIRSF" id="PIRSF006305">
    <property type="entry name" value="Maf"/>
    <property type="match status" value="1"/>
</dbReference>
<reference evidence="5" key="1">
    <citation type="journal article" date="2020" name="mSystems">
        <title>Genome- and Community-Level Interaction Insights into Carbon Utilization and Element Cycling Functions of Hydrothermarchaeota in Hydrothermal Sediment.</title>
        <authorList>
            <person name="Zhou Z."/>
            <person name="Liu Y."/>
            <person name="Xu W."/>
            <person name="Pan J."/>
            <person name="Luo Z.H."/>
            <person name="Li M."/>
        </authorList>
    </citation>
    <scope>NUCLEOTIDE SEQUENCE [LARGE SCALE GENOMIC DNA]</scope>
    <source>
        <strain evidence="5">SpSt-794</strain>
    </source>
</reference>
<dbReference type="GO" id="GO:0047429">
    <property type="term" value="F:nucleoside triphosphate diphosphatase activity"/>
    <property type="evidence" value="ECO:0007669"/>
    <property type="project" value="UniProtKB-EC"/>
</dbReference>
<comment type="catalytic activity">
    <reaction evidence="4">
        <text>dTTP + H2O = dTMP + diphosphate + H(+)</text>
        <dbReference type="Rhea" id="RHEA:28534"/>
        <dbReference type="ChEBI" id="CHEBI:15377"/>
        <dbReference type="ChEBI" id="CHEBI:15378"/>
        <dbReference type="ChEBI" id="CHEBI:33019"/>
        <dbReference type="ChEBI" id="CHEBI:37568"/>
        <dbReference type="ChEBI" id="CHEBI:63528"/>
        <dbReference type="EC" id="3.6.1.9"/>
    </reaction>
</comment>
<dbReference type="PANTHER" id="PTHR43213">
    <property type="entry name" value="BIFUNCTIONAL DTTP/UTP PYROPHOSPHATASE/METHYLTRANSFERASE PROTEIN-RELATED"/>
    <property type="match status" value="1"/>
</dbReference>
<dbReference type="Gene3D" id="3.90.950.10">
    <property type="match status" value="1"/>
</dbReference>
<sequence>MKFILVSASRRRIEYLKGFGFIFEVKKVRLNEVIVEGNAVSTAIKNAYLKACSAHKSAPLLPVVGMDTVVEVDGKILGKPKNRKENLEMLHMLKGKAHRVITGIACLKKDFIMIDYETSIVEFRSDIEEDFFLRYVQTGEGLDKAGGYAVQGLASAFINKITGPVDNVIGIPVLKIYKIINAICEV</sequence>
<keyword evidence="3 4" id="KW-0546">Nucleotide metabolism</keyword>
<feature type="site" description="Important for substrate specificity" evidence="4">
    <location>
        <position position="151"/>
    </location>
</feature>
<dbReference type="EMBL" id="DTHV01000045">
    <property type="protein sequence ID" value="HGW60099.1"/>
    <property type="molecule type" value="Genomic_DNA"/>
</dbReference>
<dbReference type="SUPFAM" id="SSF52972">
    <property type="entry name" value="ITPase-like"/>
    <property type="match status" value="1"/>
</dbReference>
<comment type="caution">
    <text evidence="4">Lacks conserved residue(s) required for the propagation of feature annotation.</text>
</comment>
<gene>
    <name evidence="5" type="ORF">ENV82_01475</name>
</gene>
<accession>A0A7C4XYG8</accession>
<dbReference type="PANTHER" id="PTHR43213:SF5">
    <property type="entry name" value="BIFUNCTIONAL DTTP_UTP PYROPHOSPHATASE_METHYLTRANSFERASE PROTEIN-RELATED"/>
    <property type="match status" value="1"/>
</dbReference>
<dbReference type="HAMAP" id="MF_00528">
    <property type="entry name" value="Maf"/>
    <property type="match status" value="1"/>
</dbReference>
<comment type="similarity">
    <text evidence="4">Belongs to the Maf family. YhdE subfamily.</text>
</comment>
<keyword evidence="4" id="KW-0963">Cytoplasm</keyword>
<name>A0A7C4XYG8_9BACT</name>
<evidence type="ECO:0000256" key="4">
    <source>
        <dbReference type="HAMAP-Rule" id="MF_00528"/>
    </source>
</evidence>
<comment type="function">
    <text evidence="4">Nucleoside triphosphate pyrophosphatase that hydrolyzes dTTP and UTP. May have a dual role in cell division arrest and in preventing the incorporation of modified nucleotides into cellular nucleic acids.</text>
</comment>
<dbReference type="Pfam" id="PF02545">
    <property type="entry name" value="Maf"/>
    <property type="match status" value="1"/>
</dbReference>
<dbReference type="GO" id="GO:0009117">
    <property type="term" value="P:nucleotide metabolic process"/>
    <property type="evidence" value="ECO:0007669"/>
    <property type="project" value="UniProtKB-KW"/>
</dbReference>
<dbReference type="InterPro" id="IPR003697">
    <property type="entry name" value="Maf-like"/>
</dbReference>
<proteinExistence type="inferred from homology"/>
<feature type="site" description="Important for substrate specificity" evidence="4">
    <location>
        <position position="11"/>
    </location>
</feature>
<comment type="catalytic activity">
    <reaction evidence="4">
        <text>UTP + H2O = UMP + diphosphate + H(+)</text>
        <dbReference type="Rhea" id="RHEA:29395"/>
        <dbReference type="ChEBI" id="CHEBI:15377"/>
        <dbReference type="ChEBI" id="CHEBI:15378"/>
        <dbReference type="ChEBI" id="CHEBI:33019"/>
        <dbReference type="ChEBI" id="CHEBI:46398"/>
        <dbReference type="ChEBI" id="CHEBI:57865"/>
        <dbReference type="EC" id="3.6.1.9"/>
    </reaction>
</comment>